<name>A0A939PDK7_9ACTN</name>
<feature type="region of interest" description="Disordered" evidence="1">
    <location>
        <begin position="1"/>
        <end position="25"/>
    </location>
</feature>
<organism evidence="2 3">
    <name type="scientific">Actinomadura barringtoniae</name>
    <dbReference type="NCBI Taxonomy" id="1427535"/>
    <lineage>
        <taxon>Bacteria</taxon>
        <taxon>Bacillati</taxon>
        <taxon>Actinomycetota</taxon>
        <taxon>Actinomycetes</taxon>
        <taxon>Streptosporangiales</taxon>
        <taxon>Thermomonosporaceae</taxon>
        <taxon>Actinomadura</taxon>
    </lineage>
</organism>
<evidence type="ECO:0000256" key="1">
    <source>
        <dbReference type="SAM" id="MobiDB-lite"/>
    </source>
</evidence>
<dbReference type="RefSeq" id="WP_208254118.1">
    <property type="nucleotide sequence ID" value="NZ_JAGEOJ010000002.1"/>
</dbReference>
<dbReference type="Proteomes" id="UP000669179">
    <property type="component" value="Unassembled WGS sequence"/>
</dbReference>
<reference evidence="2" key="1">
    <citation type="submission" date="2021-03" db="EMBL/GenBank/DDBJ databases">
        <authorList>
            <person name="Kanchanasin P."/>
            <person name="Saeng-In P."/>
            <person name="Phongsopitanun W."/>
            <person name="Yuki M."/>
            <person name="Kudo T."/>
            <person name="Ohkuma M."/>
            <person name="Tanasupawat S."/>
        </authorList>
    </citation>
    <scope>NUCLEOTIDE SEQUENCE</scope>
    <source>
        <strain evidence="2">GKU 128</strain>
    </source>
</reference>
<proteinExistence type="predicted"/>
<gene>
    <name evidence="2" type="ORF">J4573_05430</name>
</gene>
<feature type="compositionally biased region" description="Basic and acidic residues" evidence="1">
    <location>
        <begin position="1"/>
        <end position="23"/>
    </location>
</feature>
<evidence type="ECO:0000313" key="3">
    <source>
        <dbReference type="Proteomes" id="UP000669179"/>
    </source>
</evidence>
<keyword evidence="3" id="KW-1185">Reference proteome</keyword>
<accession>A0A939PDK7</accession>
<protein>
    <submittedName>
        <fullName evidence="2">Uncharacterized protein</fullName>
    </submittedName>
</protein>
<sequence>MNDDKDTVQHAGDERRDERRDDPFTGTQALIHVDLDQLLADGTLSLN</sequence>
<evidence type="ECO:0000313" key="2">
    <source>
        <dbReference type="EMBL" id="MBO2446521.1"/>
    </source>
</evidence>
<dbReference type="EMBL" id="JAGEOJ010000002">
    <property type="protein sequence ID" value="MBO2446521.1"/>
    <property type="molecule type" value="Genomic_DNA"/>
</dbReference>
<comment type="caution">
    <text evidence="2">The sequence shown here is derived from an EMBL/GenBank/DDBJ whole genome shotgun (WGS) entry which is preliminary data.</text>
</comment>
<dbReference type="AlphaFoldDB" id="A0A939PDK7"/>